<reference evidence="1" key="1">
    <citation type="submission" date="2021-05" db="EMBL/GenBank/DDBJ databases">
        <title>Genome of Sphingobium sp. strain.</title>
        <authorList>
            <person name="Fan R."/>
        </authorList>
    </citation>
    <scope>NUCLEOTIDE SEQUENCE</scope>
    <source>
        <strain evidence="1">H33</strain>
    </source>
</reference>
<keyword evidence="2" id="KW-1185">Reference proteome</keyword>
<accession>A0A9X1IR59</accession>
<dbReference type="Proteomes" id="UP001138757">
    <property type="component" value="Unassembled WGS sequence"/>
</dbReference>
<name>A0A9X1IR59_9SPHN</name>
<organism evidence="1 2">
    <name type="scientific">Sphingobium nicotianae</name>
    <dbReference type="NCBI Taxonomy" id="2782607"/>
    <lineage>
        <taxon>Bacteria</taxon>
        <taxon>Pseudomonadati</taxon>
        <taxon>Pseudomonadota</taxon>
        <taxon>Alphaproteobacteria</taxon>
        <taxon>Sphingomonadales</taxon>
        <taxon>Sphingomonadaceae</taxon>
        <taxon>Sphingobium</taxon>
    </lineage>
</organism>
<evidence type="ECO:0000313" key="1">
    <source>
        <dbReference type="EMBL" id="MBT2187213.1"/>
    </source>
</evidence>
<protein>
    <submittedName>
        <fullName evidence="1">Uncharacterized protein</fullName>
    </submittedName>
</protein>
<dbReference type="RefSeq" id="WP_214622948.1">
    <property type="nucleotide sequence ID" value="NZ_JAHGAW010000005.1"/>
</dbReference>
<dbReference type="AlphaFoldDB" id="A0A9X1IR59"/>
<sequence length="75" mass="8789">MTKSEAEKAIRYMATKWARAAGVVKGQRDMPDFDEFVSWARSEGYGHYFDFRSTIGAMEDAERWFDEELGQAWRN</sequence>
<comment type="caution">
    <text evidence="1">The sequence shown here is derived from an EMBL/GenBank/DDBJ whole genome shotgun (WGS) entry which is preliminary data.</text>
</comment>
<proteinExistence type="predicted"/>
<evidence type="ECO:0000313" key="2">
    <source>
        <dbReference type="Proteomes" id="UP001138757"/>
    </source>
</evidence>
<gene>
    <name evidence="1" type="ORF">KK488_09680</name>
</gene>
<dbReference type="EMBL" id="JAHGAW010000005">
    <property type="protein sequence ID" value="MBT2187213.1"/>
    <property type="molecule type" value="Genomic_DNA"/>
</dbReference>